<dbReference type="Pfam" id="PF03133">
    <property type="entry name" value="TTL"/>
    <property type="match status" value="1"/>
</dbReference>
<dbReference type="GO" id="GO:0070740">
    <property type="term" value="F:tubulin-glutamic acid ligase activity"/>
    <property type="evidence" value="ECO:0007669"/>
    <property type="project" value="TreeGrafter"/>
</dbReference>
<dbReference type="AlphaFoldDB" id="A0A7S0P1B5"/>
<dbReference type="GO" id="GO:0000226">
    <property type="term" value="P:microtubule cytoskeleton organization"/>
    <property type="evidence" value="ECO:0007669"/>
    <property type="project" value="TreeGrafter"/>
</dbReference>
<evidence type="ECO:0000256" key="2">
    <source>
        <dbReference type="ARBA" id="ARBA00022741"/>
    </source>
</evidence>
<evidence type="ECO:0000313" key="4">
    <source>
        <dbReference type="EMBL" id="CAD8546241.1"/>
    </source>
</evidence>
<dbReference type="PANTHER" id="PTHR12241">
    <property type="entry name" value="TUBULIN POLYGLUTAMYLASE"/>
    <property type="match status" value="1"/>
</dbReference>
<dbReference type="GO" id="GO:0005524">
    <property type="term" value="F:ATP binding"/>
    <property type="evidence" value="ECO:0007669"/>
    <property type="project" value="UniProtKB-KW"/>
</dbReference>
<name>A0A7S0P1B5_9EUKA</name>
<dbReference type="EMBL" id="HBER01042687">
    <property type="protein sequence ID" value="CAD8546241.1"/>
    <property type="molecule type" value="Transcribed_RNA"/>
</dbReference>
<proteinExistence type="predicted"/>
<dbReference type="GO" id="GO:0036064">
    <property type="term" value="C:ciliary basal body"/>
    <property type="evidence" value="ECO:0007669"/>
    <property type="project" value="TreeGrafter"/>
</dbReference>
<reference evidence="4" key="1">
    <citation type="submission" date="2021-01" db="EMBL/GenBank/DDBJ databases">
        <authorList>
            <person name="Corre E."/>
            <person name="Pelletier E."/>
            <person name="Niang G."/>
            <person name="Scheremetjew M."/>
            <person name="Finn R."/>
            <person name="Kale V."/>
            <person name="Holt S."/>
            <person name="Cochrane G."/>
            <person name="Meng A."/>
            <person name="Brown T."/>
            <person name="Cohen L."/>
        </authorList>
    </citation>
    <scope>NUCLEOTIDE SEQUENCE</scope>
    <source>
        <strain evidence="4">RCC1130</strain>
    </source>
</reference>
<evidence type="ECO:0008006" key="5">
    <source>
        <dbReference type="Google" id="ProtNLM"/>
    </source>
</evidence>
<protein>
    <recommendedName>
        <fullName evidence="5">Tubulin--tyrosine ligase-like protein 9</fullName>
    </recommendedName>
</protein>
<sequence length="858" mass="96063">MGAPSERKAQPSLLTAVIAIMFVALLTISSSSRLATSRSRFSPAYSLPPKPGMVVIQGVDPGFGETPALPTPGGVVASGSKGREAKKHPRVEIFEVPGKSREAARGVADLACPAMDMSAHMPGCQIKCNGAAPDRPLQSPCDTAVKACVDFVGCVVVRVSAAGVWGTLLAEGNETAAGAATSTVADRGHAGRARADASSAAAETRPAPLANAYWTIGKDYTANSSTRSGAAVANGSLTVGQHAVLELVPAWFKNRMKDLKNRSVTAARATTLTLNKTSEADIAKAIAQAENNSAVYEAGFANKEEKLPVGEWYEYEPPRTLLDYRLHADGTSVRKLRNDELGVFEFSKQAEPWKRKGCKRSFRVGMRGDMRGVMRPIFLGLGLCEATTNTSAVDVLWGRPWEEPAAFFRPKAIAAGMITNSIAGLPQQVGVKASLARLQLKCFQRFHFSPLHALPNNSPHCRFTKRAFAVSRDGSNTLKMAYKEFRVYNQQLLADSTEKLSHLIWIMKPRTGFNQIGIHMYSLPEADMETDEKTAAWLMQRVPEGEWVLQEYVMSPMTFQGHKFDLRIWCLVTSLDPLRMHLMGTGIPKVSTWTYSNEPQYVKNLCIHVLFPGTSECYFSKDKMARILKPYPQTTTDSYWYESMYPTGERFWKQQVWPTVEHRLAELLLLTRDAILHIDHQIKRKGLRYKRVFFLQPDFVFDSEGNGLMVEVNTNGYMIGNLHSMFFNLHNQQVAVTKLMGAGGYPMRTKYLPALKHRVHEFCNGWGCTHAMAREIYELVHEEMHASRGWYRMFPQQLRFRSDERRGWMSLLVETPQWERSLTPLDKLMLAWLDENWWPEHIRDENDTVVVLHTPVPR</sequence>
<dbReference type="PROSITE" id="PS51221">
    <property type="entry name" value="TTL"/>
    <property type="match status" value="1"/>
</dbReference>
<dbReference type="Gene3D" id="3.30.470.20">
    <property type="entry name" value="ATP-grasp fold, B domain"/>
    <property type="match status" value="1"/>
</dbReference>
<dbReference type="InterPro" id="IPR004344">
    <property type="entry name" value="TTL/TTLL_fam"/>
</dbReference>
<keyword evidence="3" id="KW-0067">ATP-binding</keyword>
<organism evidence="4">
    <name type="scientific">Calcidiscus leptoporus</name>
    <dbReference type="NCBI Taxonomy" id="127549"/>
    <lineage>
        <taxon>Eukaryota</taxon>
        <taxon>Haptista</taxon>
        <taxon>Haptophyta</taxon>
        <taxon>Prymnesiophyceae</taxon>
        <taxon>Coccolithales</taxon>
        <taxon>Calcidiscaceae</taxon>
        <taxon>Calcidiscus</taxon>
    </lineage>
</organism>
<gene>
    <name evidence="4" type="ORF">CLEP1334_LOCUS21531</name>
</gene>
<accession>A0A7S0P1B5</accession>
<dbReference type="GO" id="GO:0015631">
    <property type="term" value="F:tubulin binding"/>
    <property type="evidence" value="ECO:0007669"/>
    <property type="project" value="TreeGrafter"/>
</dbReference>
<evidence type="ECO:0000256" key="3">
    <source>
        <dbReference type="ARBA" id="ARBA00022840"/>
    </source>
</evidence>
<keyword evidence="1" id="KW-0436">Ligase</keyword>
<evidence type="ECO:0000256" key="1">
    <source>
        <dbReference type="ARBA" id="ARBA00022598"/>
    </source>
</evidence>
<keyword evidence="2" id="KW-0547">Nucleotide-binding</keyword>